<dbReference type="EMBL" id="JBHSGI010000002">
    <property type="protein sequence ID" value="MFC4667494.1"/>
    <property type="molecule type" value="Genomic_DNA"/>
</dbReference>
<evidence type="ECO:0000313" key="6">
    <source>
        <dbReference type="EMBL" id="MFC4667494.1"/>
    </source>
</evidence>
<reference evidence="7" key="1">
    <citation type="journal article" date="2019" name="Int. J. Syst. Evol. Microbiol.">
        <title>The Global Catalogue of Microorganisms (GCM) 10K type strain sequencing project: providing services to taxonomists for standard genome sequencing and annotation.</title>
        <authorList>
            <consortium name="The Broad Institute Genomics Platform"/>
            <consortium name="The Broad Institute Genome Sequencing Center for Infectious Disease"/>
            <person name="Wu L."/>
            <person name="Ma J."/>
        </authorList>
    </citation>
    <scope>NUCLEOTIDE SEQUENCE [LARGE SCALE GENOMIC DNA]</scope>
    <source>
        <strain evidence="7">CGMCC 4.7283</strain>
    </source>
</reference>
<dbReference type="Proteomes" id="UP001595973">
    <property type="component" value="Unassembled WGS sequence"/>
</dbReference>
<dbReference type="PANTHER" id="PTHR30085:SF7">
    <property type="entry name" value="AMINO-ACID ABC TRANSPORTER-BINDING PROTEIN YHDW-RELATED"/>
    <property type="match status" value="1"/>
</dbReference>
<evidence type="ECO:0000256" key="1">
    <source>
        <dbReference type="ARBA" id="ARBA00010333"/>
    </source>
</evidence>
<evidence type="ECO:0000256" key="4">
    <source>
        <dbReference type="SAM" id="SignalP"/>
    </source>
</evidence>
<organism evidence="6 7">
    <name type="scientific">Seohaeicola nanhaiensis</name>
    <dbReference type="NCBI Taxonomy" id="1387282"/>
    <lineage>
        <taxon>Bacteria</taxon>
        <taxon>Pseudomonadati</taxon>
        <taxon>Pseudomonadota</taxon>
        <taxon>Alphaproteobacteria</taxon>
        <taxon>Rhodobacterales</taxon>
        <taxon>Roseobacteraceae</taxon>
        <taxon>Seohaeicola</taxon>
    </lineage>
</organism>
<comment type="caution">
    <text evidence="6">The sequence shown here is derived from an EMBL/GenBank/DDBJ whole genome shotgun (WGS) entry which is preliminary data.</text>
</comment>
<evidence type="ECO:0000313" key="7">
    <source>
        <dbReference type="Proteomes" id="UP001595973"/>
    </source>
</evidence>
<evidence type="ECO:0000256" key="2">
    <source>
        <dbReference type="ARBA" id="ARBA00022448"/>
    </source>
</evidence>
<dbReference type="InterPro" id="IPR051455">
    <property type="entry name" value="Bact_solute-bind_prot3"/>
</dbReference>
<protein>
    <submittedName>
        <fullName evidence="6">Amino acid ABC transporter substrate-binding protein</fullName>
    </submittedName>
</protein>
<dbReference type="RefSeq" id="WP_380715714.1">
    <property type="nucleotide sequence ID" value="NZ_JBHSGI010000002.1"/>
</dbReference>
<feature type="chain" id="PRO_5045652998" evidence="4">
    <location>
        <begin position="23"/>
        <end position="339"/>
    </location>
</feature>
<keyword evidence="7" id="KW-1185">Reference proteome</keyword>
<keyword evidence="3 4" id="KW-0732">Signal</keyword>
<dbReference type="PANTHER" id="PTHR30085">
    <property type="entry name" value="AMINO ACID ABC TRANSPORTER PERMEASE"/>
    <property type="match status" value="1"/>
</dbReference>
<gene>
    <name evidence="6" type="ORF">ACFO5X_02905</name>
</gene>
<dbReference type="CDD" id="cd13692">
    <property type="entry name" value="PBP2_BztA"/>
    <property type="match status" value="1"/>
</dbReference>
<name>A0ABV9KC78_9RHOB</name>
<feature type="signal peptide" evidence="4">
    <location>
        <begin position="1"/>
        <end position="22"/>
    </location>
</feature>
<accession>A0ABV9KC78</accession>
<sequence>MRLRLFSTVAAVVGLCASGAMAADLLDEIKARGELTCGTMDYMAGIGFLDDQGKWSGFDVDFCKAASAAIFGTPDKVKFTAVTGAQKFPVLASGEVDILSRSVTATISRDTTLGFSYIGPNMMTGQGLMVHKSTSATDYDQMDGATICVLAGTVTERYLADYFTSNKMSFTPVAAENSDQMFAMYFDNRCDAVTMEPPYLAIRRQKAENPDDHVIFEDVIAKSYEAPMIREGSPRFYKLLQWMHFGMVTAEELGVTKANVDEMVANSTDPRVQRLLGVEGTIGQDMGVSNDWMVNVIKAVGNYGEFYDNNLGANSPLKVPRGLNALLRDGGAMTAPGWQ</sequence>
<evidence type="ECO:0000256" key="3">
    <source>
        <dbReference type="ARBA" id="ARBA00022729"/>
    </source>
</evidence>
<keyword evidence="2" id="KW-0813">Transport</keyword>
<dbReference type="SMART" id="SM00062">
    <property type="entry name" value="PBPb"/>
    <property type="match status" value="1"/>
</dbReference>
<evidence type="ECO:0000259" key="5">
    <source>
        <dbReference type="SMART" id="SM00062"/>
    </source>
</evidence>
<proteinExistence type="inferred from homology"/>
<dbReference type="Pfam" id="PF00497">
    <property type="entry name" value="SBP_bac_3"/>
    <property type="match status" value="1"/>
</dbReference>
<feature type="domain" description="Solute-binding protein family 3/N-terminal" evidence="5">
    <location>
        <begin position="34"/>
        <end position="263"/>
    </location>
</feature>
<comment type="similarity">
    <text evidence="1">Belongs to the bacterial solute-binding protein 3 family.</text>
</comment>
<dbReference type="Gene3D" id="3.40.190.10">
    <property type="entry name" value="Periplasmic binding protein-like II"/>
    <property type="match status" value="2"/>
</dbReference>
<dbReference type="InterPro" id="IPR001638">
    <property type="entry name" value="Solute-binding_3/MltF_N"/>
</dbReference>
<dbReference type="SUPFAM" id="SSF53850">
    <property type="entry name" value="Periplasmic binding protein-like II"/>
    <property type="match status" value="1"/>
</dbReference>